<organism evidence="1 2">
    <name type="scientific">Sphingobacterium multivorum</name>
    <dbReference type="NCBI Taxonomy" id="28454"/>
    <lineage>
        <taxon>Bacteria</taxon>
        <taxon>Pseudomonadati</taxon>
        <taxon>Bacteroidota</taxon>
        <taxon>Sphingobacteriia</taxon>
        <taxon>Sphingobacteriales</taxon>
        <taxon>Sphingobacteriaceae</taxon>
        <taxon>Sphingobacterium</taxon>
    </lineage>
</organism>
<dbReference type="Proteomes" id="UP000595498">
    <property type="component" value="Chromosome"/>
</dbReference>
<keyword evidence="2" id="KW-1185">Reference proteome</keyword>
<reference evidence="1 2" key="1">
    <citation type="submission" date="2021-01" db="EMBL/GenBank/DDBJ databases">
        <title>FDA dAtabase for Regulatory Grade micrObial Sequences (FDA-ARGOS): Supporting development and validation of Infectious Disease Dx tests.</title>
        <authorList>
            <person name="Sproer C."/>
            <person name="Gronow S."/>
            <person name="Severitt S."/>
            <person name="Schroder I."/>
            <person name="Tallon L."/>
            <person name="Sadzewicz L."/>
            <person name="Zhao X."/>
            <person name="Boylan J."/>
            <person name="Ott S."/>
            <person name="Bowen H."/>
            <person name="Vavikolanu K."/>
            <person name="Mehta A."/>
            <person name="Aluvathingal J."/>
            <person name="Nadendla S."/>
            <person name="Lowell S."/>
            <person name="Myers T."/>
            <person name="Yan Y."/>
            <person name="Sichtig H."/>
        </authorList>
    </citation>
    <scope>NUCLEOTIDE SEQUENCE [LARGE SCALE GENOMIC DNA]</scope>
    <source>
        <strain evidence="1 2">FDAARGOS_1141</strain>
    </source>
</reference>
<accession>A0ABX7CVS0</accession>
<evidence type="ECO:0000313" key="2">
    <source>
        <dbReference type="Proteomes" id="UP000595498"/>
    </source>
</evidence>
<sequence length="46" mass="5005">MNQIESYNEAAAISSYSNAISSNFPTAYDGLSFNADYNLADYSNSI</sequence>
<gene>
    <name evidence="1" type="ORF">I6I98_11500</name>
</gene>
<proteinExistence type="predicted"/>
<evidence type="ECO:0000313" key="1">
    <source>
        <dbReference type="EMBL" id="QQT55839.1"/>
    </source>
</evidence>
<protein>
    <submittedName>
        <fullName evidence="1">Uncharacterized protein</fullName>
    </submittedName>
</protein>
<dbReference type="EMBL" id="CP068224">
    <property type="protein sequence ID" value="QQT55839.1"/>
    <property type="molecule type" value="Genomic_DNA"/>
</dbReference>
<name>A0ABX7CVS0_SPHMU</name>